<dbReference type="Proteomes" id="UP000320390">
    <property type="component" value="Chromosome"/>
</dbReference>
<name>A0A518F0K2_9BACT</name>
<feature type="region of interest" description="Disordered" evidence="1">
    <location>
        <begin position="22"/>
        <end position="54"/>
    </location>
</feature>
<reference evidence="2 3" key="1">
    <citation type="submission" date="2019-02" db="EMBL/GenBank/DDBJ databases">
        <title>Deep-cultivation of Planctomycetes and their phenomic and genomic characterization uncovers novel biology.</title>
        <authorList>
            <person name="Wiegand S."/>
            <person name="Jogler M."/>
            <person name="Boedeker C."/>
            <person name="Pinto D."/>
            <person name="Vollmers J."/>
            <person name="Rivas-Marin E."/>
            <person name="Kohn T."/>
            <person name="Peeters S.H."/>
            <person name="Heuer A."/>
            <person name="Rast P."/>
            <person name="Oberbeckmann S."/>
            <person name="Bunk B."/>
            <person name="Jeske O."/>
            <person name="Meyerdierks A."/>
            <person name="Storesund J.E."/>
            <person name="Kallscheuer N."/>
            <person name="Luecker S."/>
            <person name="Lage O.M."/>
            <person name="Pohl T."/>
            <person name="Merkel B.J."/>
            <person name="Hornburger P."/>
            <person name="Mueller R.-W."/>
            <person name="Bruemmer F."/>
            <person name="Labrenz M."/>
            <person name="Spormann A.M."/>
            <person name="Op den Camp H."/>
            <person name="Overmann J."/>
            <person name="Amann R."/>
            <person name="Jetten M.S.M."/>
            <person name="Mascher T."/>
            <person name="Medema M.H."/>
            <person name="Devos D.P."/>
            <person name="Kaster A.-K."/>
            <person name="Ovreas L."/>
            <person name="Rohde M."/>
            <person name="Galperin M.Y."/>
            <person name="Jogler C."/>
        </authorList>
    </citation>
    <scope>NUCLEOTIDE SEQUENCE [LARGE SCALE GENOMIC DNA]</scope>
    <source>
        <strain evidence="2 3">Poly30</strain>
    </source>
</reference>
<dbReference type="AlphaFoldDB" id="A0A518F0K2"/>
<sequence length="248" mass="26834">MFRTFTRAAICSLMVAACSGDTDTSSSMSDAEHGHPHGGEHSADHGHGHGPSQQMGALERVKPELVAATPDSPAYTQLGPGVEVIDDVAAAARAESSTFTHEGHFAPLLFGSDLRAFTLRLEHGMFLAEHPHPTESMVYTVSGRWVLCSSGNRKVMEAGSVFHFGPDAPTGWEAPFEGGAQVLIVKTLREGEDYAMFCEGMRELALKLEGQYAEGEVFYFEQLEDDHPALAFARAQGASIEAPRREDR</sequence>
<feature type="compositionally biased region" description="Basic and acidic residues" evidence="1">
    <location>
        <begin position="30"/>
        <end position="47"/>
    </location>
</feature>
<dbReference type="Gene3D" id="2.60.120.10">
    <property type="entry name" value="Jelly Rolls"/>
    <property type="match status" value="1"/>
</dbReference>
<evidence type="ECO:0000256" key="1">
    <source>
        <dbReference type="SAM" id="MobiDB-lite"/>
    </source>
</evidence>
<dbReference type="OrthoDB" id="34624at2"/>
<dbReference type="InterPro" id="IPR011051">
    <property type="entry name" value="RmlC_Cupin_sf"/>
</dbReference>
<evidence type="ECO:0000313" key="2">
    <source>
        <dbReference type="EMBL" id="QDV09861.1"/>
    </source>
</evidence>
<dbReference type="SUPFAM" id="SSF51182">
    <property type="entry name" value="RmlC-like cupins"/>
    <property type="match status" value="1"/>
</dbReference>
<dbReference type="InterPro" id="IPR014710">
    <property type="entry name" value="RmlC-like_jellyroll"/>
</dbReference>
<dbReference type="PROSITE" id="PS51257">
    <property type="entry name" value="PROKAR_LIPOPROTEIN"/>
    <property type="match status" value="1"/>
</dbReference>
<protein>
    <recommendedName>
        <fullName evidence="4">Cupin domain protein</fullName>
    </recommendedName>
</protein>
<keyword evidence="3" id="KW-1185">Reference proteome</keyword>
<gene>
    <name evidence="2" type="ORF">Poly30_54210</name>
</gene>
<accession>A0A518F0K2</accession>
<evidence type="ECO:0008006" key="4">
    <source>
        <dbReference type="Google" id="ProtNLM"/>
    </source>
</evidence>
<dbReference type="EMBL" id="CP036434">
    <property type="protein sequence ID" value="QDV09861.1"/>
    <property type="molecule type" value="Genomic_DNA"/>
</dbReference>
<proteinExistence type="predicted"/>
<evidence type="ECO:0000313" key="3">
    <source>
        <dbReference type="Proteomes" id="UP000320390"/>
    </source>
</evidence>
<dbReference type="RefSeq" id="WP_145205002.1">
    <property type="nucleotide sequence ID" value="NZ_CP036434.1"/>
</dbReference>
<organism evidence="2 3">
    <name type="scientific">Saltatorellus ferox</name>
    <dbReference type="NCBI Taxonomy" id="2528018"/>
    <lineage>
        <taxon>Bacteria</taxon>
        <taxon>Pseudomonadati</taxon>
        <taxon>Planctomycetota</taxon>
        <taxon>Planctomycetia</taxon>
        <taxon>Planctomycetia incertae sedis</taxon>
        <taxon>Saltatorellus</taxon>
    </lineage>
</organism>